<dbReference type="InterPro" id="IPR036388">
    <property type="entry name" value="WH-like_DNA-bd_sf"/>
</dbReference>
<dbReference type="Gene3D" id="1.10.10.10">
    <property type="entry name" value="Winged helix-like DNA-binding domain superfamily/Winged helix DNA-binding domain"/>
    <property type="match status" value="1"/>
</dbReference>
<dbReference type="PANTHER" id="PTHR43133">
    <property type="entry name" value="RNA POLYMERASE ECF-TYPE SIGMA FACTO"/>
    <property type="match status" value="1"/>
</dbReference>
<accession>A0A1W2G7D5</accession>
<gene>
    <name evidence="8" type="ORF">SAMN04488029_0759</name>
</gene>
<dbReference type="STRING" id="692418.SAMN04488029_0759"/>
<keyword evidence="4" id="KW-0238">DNA-binding</keyword>
<evidence type="ECO:0000256" key="5">
    <source>
        <dbReference type="ARBA" id="ARBA00023163"/>
    </source>
</evidence>
<evidence type="ECO:0000313" key="8">
    <source>
        <dbReference type="EMBL" id="SMD32414.1"/>
    </source>
</evidence>
<sequence>MTHQYEKYFKLIVTERYTPRLLSNMTTEQFKTDVLSVKNKLYRYALSIVCEVELAEDIVQEVFMKLWNQREKLKDIQNIEAWSMTITRNQCLDKLRKKKMHVVDLSEAKYQISGHQVSDHLSIHNDLIEKIKSTLELLPEKQREIFRLRELLGYSNQEIEEIMGLDDTQVKVYLFRARQKVRASLSKILNYGVETNQAAV</sequence>
<keyword evidence="5" id="KW-0804">Transcription</keyword>
<reference evidence="8 9" key="1">
    <citation type="submission" date="2017-04" db="EMBL/GenBank/DDBJ databases">
        <authorList>
            <person name="Afonso C.L."/>
            <person name="Miller P.J."/>
            <person name="Scott M.A."/>
            <person name="Spackman E."/>
            <person name="Goraichik I."/>
            <person name="Dimitrov K.M."/>
            <person name="Suarez D.L."/>
            <person name="Swayne D.E."/>
        </authorList>
    </citation>
    <scope>NUCLEOTIDE SEQUENCE [LARGE SCALE GENOMIC DNA]</scope>
    <source>
        <strain evidence="8 9">DSM 26133</strain>
    </source>
</reference>
<dbReference type="InterPro" id="IPR014284">
    <property type="entry name" value="RNA_pol_sigma-70_dom"/>
</dbReference>
<feature type="domain" description="RNA polymerase sigma-70 region 2" evidence="6">
    <location>
        <begin position="37"/>
        <end position="99"/>
    </location>
</feature>
<evidence type="ECO:0000256" key="3">
    <source>
        <dbReference type="ARBA" id="ARBA00023082"/>
    </source>
</evidence>
<dbReference type="InterPro" id="IPR007627">
    <property type="entry name" value="RNA_pol_sigma70_r2"/>
</dbReference>
<dbReference type="GO" id="GO:0006352">
    <property type="term" value="P:DNA-templated transcription initiation"/>
    <property type="evidence" value="ECO:0007669"/>
    <property type="project" value="InterPro"/>
</dbReference>
<dbReference type="OrthoDB" id="795989at2"/>
<name>A0A1W2G7D5_REIFA</name>
<dbReference type="GO" id="GO:0016987">
    <property type="term" value="F:sigma factor activity"/>
    <property type="evidence" value="ECO:0007669"/>
    <property type="project" value="UniProtKB-KW"/>
</dbReference>
<dbReference type="SUPFAM" id="SSF88946">
    <property type="entry name" value="Sigma2 domain of RNA polymerase sigma factors"/>
    <property type="match status" value="1"/>
</dbReference>
<feature type="domain" description="RNA polymerase sigma factor 70 region 4 type 2" evidence="7">
    <location>
        <begin position="129"/>
        <end position="180"/>
    </location>
</feature>
<evidence type="ECO:0000259" key="7">
    <source>
        <dbReference type="Pfam" id="PF08281"/>
    </source>
</evidence>
<dbReference type="Pfam" id="PF08281">
    <property type="entry name" value="Sigma70_r4_2"/>
    <property type="match status" value="1"/>
</dbReference>
<dbReference type="Pfam" id="PF04542">
    <property type="entry name" value="Sigma70_r2"/>
    <property type="match status" value="1"/>
</dbReference>
<dbReference type="NCBIfam" id="TIGR02937">
    <property type="entry name" value="sigma70-ECF"/>
    <property type="match status" value="1"/>
</dbReference>
<dbReference type="GO" id="GO:0003677">
    <property type="term" value="F:DNA binding"/>
    <property type="evidence" value="ECO:0007669"/>
    <property type="project" value="UniProtKB-KW"/>
</dbReference>
<evidence type="ECO:0000256" key="4">
    <source>
        <dbReference type="ARBA" id="ARBA00023125"/>
    </source>
</evidence>
<organism evidence="8 9">
    <name type="scientific">Reichenbachiella faecimaris</name>
    <dbReference type="NCBI Taxonomy" id="692418"/>
    <lineage>
        <taxon>Bacteria</taxon>
        <taxon>Pseudomonadati</taxon>
        <taxon>Bacteroidota</taxon>
        <taxon>Cytophagia</taxon>
        <taxon>Cytophagales</taxon>
        <taxon>Reichenbachiellaceae</taxon>
        <taxon>Reichenbachiella</taxon>
    </lineage>
</organism>
<dbReference type="AlphaFoldDB" id="A0A1W2G7D5"/>
<dbReference type="EMBL" id="FWYF01000001">
    <property type="protein sequence ID" value="SMD32414.1"/>
    <property type="molecule type" value="Genomic_DNA"/>
</dbReference>
<dbReference type="RefSeq" id="WP_139793729.1">
    <property type="nucleotide sequence ID" value="NZ_FWYF01000001.1"/>
</dbReference>
<dbReference type="Gene3D" id="1.10.1740.10">
    <property type="match status" value="1"/>
</dbReference>
<evidence type="ECO:0000256" key="1">
    <source>
        <dbReference type="ARBA" id="ARBA00010641"/>
    </source>
</evidence>
<dbReference type="InterPro" id="IPR013325">
    <property type="entry name" value="RNA_pol_sigma_r2"/>
</dbReference>
<dbReference type="InterPro" id="IPR039425">
    <property type="entry name" value="RNA_pol_sigma-70-like"/>
</dbReference>
<dbReference type="Proteomes" id="UP000192472">
    <property type="component" value="Unassembled WGS sequence"/>
</dbReference>
<dbReference type="InterPro" id="IPR013324">
    <property type="entry name" value="RNA_pol_sigma_r3/r4-like"/>
</dbReference>
<evidence type="ECO:0000256" key="2">
    <source>
        <dbReference type="ARBA" id="ARBA00023015"/>
    </source>
</evidence>
<dbReference type="PANTHER" id="PTHR43133:SF8">
    <property type="entry name" value="RNA POLYMERASE SIGMA FACTOR HI_1459-RELATED"/>
    <property type="match status" value="1"/>
</dbReference>
<keyword evidence="9" id="KW-1185">Reference proteome</keyword>
<comment type="similarity">
    <text evidence="1">Belongs to the sigma-70 factor family. ECF subfamily.</text>
</comment>
<keyword evidence="3" id="KW-0731">Sigma factor</keyword>
<protein>
    <submittedName>
        <fullName evidence="8">RNA polymerase sigma-70 factor, ECF subfamily</fullName>
    </submittedName>
</protein>
<proteinExistence type="inferred from homology"/>
<dbReference type="CDD" id="cd06171">
    <property type="entry name" value="Sigma70_r4"/>
    <property type="match status" value="1"/>
</dbReference>
<dbReference type="InterPro" id="IPR013249">
    <property type="entry name" value="RNA_pol_sigma70_r4_t2"/>
</dbReference>
<dbReference type="SUPFAM" id="SSF88659">
    <property type="entry name" value="Sigma3 and sigma4 domains of RNA polymerase sigma factors"/>
    <property type="match status" value="1"/>
</dbReference>
<keyword evidence="2" id="KW-0805">Transcription regulation</keyword>
<evidence type="ECO:0000259" key="6">
    <source>
        <dbReference type="Pfam" id="PF04542"/>
    </source>
</evidence>
<evidence type="ECO:0000313" key="9">
    <source>
        <dbReference type="Proteomes" id="UP000192472"/>
    </source>
</evidence>